<organism evidence="1 2">
    <name type="scientific">Enterovibrio nigricans DSM 22720</name>
    <dbReference type="NCBI Taxonomy" id="1121868"/>
    <lineage>
        <taxon>Bacteria</taxon>
        <taxon>Pseudomonadati</taxon>
        <taxon>Pseudomonadota</taxon>
        <taxon>Gammaproteobacteria</taxon>
        <taxon>Vibrionales</taxon>
        <taxon>Vibrionaceae</taxon>
        <taxon>Enterovibrio</taxon>
    </lineage>
</organism>
<dbReference type="AlphaFoldDB" id="A0A1T4UQX3"/>
<sequence>MERFNAVIVMMTMATLITACQSTSEPRQVASQTNTVSQQSQNTMALYDKAKADYVEWFAKMEGSKALRLYDDDAVDDLFDARDDSVDVYEDFSVEPGKISEDYSSFSSGSYGEVFDERLAIVAAQHTSLLALKETADVLLAEAIAEMAYLDSINASTVFPSKYKSINRDYSRLFGYVADNDIDDAQVKQAAFLNKAKSLESDIAMQVNFVPLAKELALLKREGFKSVAPISFTKASATLEQAEAIVRLNPRDRVAIDKAVKNVTFEISHLKHVGQEVKRFRSVDDGKFEPLVLELENRLHSIAQAIGELDLRSKPMVKQAEELVLRVGNMSEVPAVDPRLETLMAKLDAVNSNLSESDTQKDALSAELTKVERQNIKYEGMINELRMMVFELKQTPDGKAALQPSYLSVEEEPGI</sequence>
<evidence type="ECO:0000313" key="1">
    <source>
        <dbReference type="EMBL" id="SKA55132.1"/>
    </source>
</evidence>
<dbReference type="EMBL" id="FUXU01000025">
    <property type="protein sequence ID" value="SKA55132.1"/>
    <property type="molecule type" value="Genomic_DNA"/>
</dbReference>
<evidence type="ECO:0000313" key="2">
    <source>
        <dbReference type="Proteomes" id="UP000190162"/>
    </source>
</evidence>
<protein>
    <submittedName>
        <fullName evidence="1">Uncharacterized protein</fullName>
    </submittedName>
</protein>
<keyword evidence="2" id="KW-1185">Reference proteome</keyword>
<dbReference type="PROSITE" id="PS51257">
    <property type="entry name" value="PROKAR_LIPOPROTEIN"/>
    <property type="match status" value="1"/>
</dbReference>
<gene>
    <name evidence="1" type="ORF">SAMN02745132_02278</name>
</gene>
<name>A0A1T4UQX3_9GAMM</name>
<reference evidence="2" key="1">
    <citation type="submission" date="2017-02" db="EMBL/GenBank/DDBJ databases">
        <authorList>
            <person name="Varghese N."/>
            <person name="Submissions S."/>
        </authorList>
    </citation>
    <scope>NUCLEOTIDE SEQUENCE [LARGE SCALE GENOMIC DNA]</scope>
    <source>
        <strain evidence="2">DSM 22720</strain>
    </source>
</reference>
<dbReference type="Proteomes" id="UP000190162">
    <property type="component" value="Unassembled WGS sequence"/>
</dbReference>
<proteinExistence type="predicted"/>
<accession>A0A1T4UQX3</accession>